<feature type="transmembrane region" description="Helical" evidence="7">
    <location>
        <begin position="376"/>
        <end position="396"/>
    </location>
</feature>
<dbReference type="InterPro" id="IPR011701">
    <property type="entry name" value="MFS"/>
</dbReference>
<dbReference type="PATRIC" id="fig|49338.4.peg.1666"/>
<dbReference type="Gene3D" id="1.20.1250.20">
    <property type="entry name" value="MFS general substrate transporter like domains"/>
    <property type="match status" value="1"/>
</dbReference>
<dbReference type="NCBIfam" id="TIGR00900">
    <property type="entry name" value="2A0121"/>
    <property type="match status" value="1"/>
</dbReference>
<feature type="transmembrane region" description="Helical" evidence="7">
    <location>
        <begin position="222"/>
        <end position="243"/>
    </location>
</feature>
<gene>
    <name evidence="9" type="ORF">DPCES_1548</name>
</gene>
<feature type="transmembrane region" description="Helical" evidence="7">
    <location>
        <begin position="76"/>
        <end position="98"/>
    </location>
</feature>
<feature type="transmembrane region" description="Helical" evidence="7">
    <location>
        <begin position="172"/>
        <end position="191"/>
    </location>
</feature>
<evidence type="ECO:0000313" key="9">
    <source>
        <dbReference type="EMBL" id="CDX01435.1"/>
    </source>
</evidence>
<feature type="transmembrane region" description="Helical" evidence="7">
    <location>
        <begin position="44"/>
        <end position="69"/>
    </location>
</feature>
<comment type="subcellular location">
    <subcellularLocation>
        <location evidence="1">Cell membrane</location>
        <topology evidence="1">Multi-pass membrane protein</topology>
    </subcellularLocation>
</comment>
<name>A0A098AZ92_DESHA</name>
<dbReference type="GO" id="GO:0022857">
    <property type="term" value="F:transmembrane transporter activity"/>
    <property type="evidence" value="ECO:0007669"/>
    <property type="project" value="InterPro"/>
</dbReference>
<dbReference type="InterPro" id="IPR036259">
    <property type="entry name" value="MFS_trans_sf"/>
</dbReference>
<evidence type="ECO:0000256" key="7">
    <source>
        <dbReference type="SAM" id="Phobius"/>
    </source>
</evidence>
<sequence>MLIKTEHWQRSFYTLWAGQAVSLITSAVLQMAIIWHLTEETGSAMVLSIATLVGFLPQAILGPFIGVLVDRYHRKYVMIGADLLIAAVGLMLAMASLAMELPVWLIMVVLFLRSVGTAFHSPALNAVTPLLVPEDQLTKCAGYTQSIQSASYILGPALAALLYAVWDLNSIILVDVAGAVLASILTAFVFIPRLEAGESAAQGNLMLEMKEGYSALRSNKGLFALLWVGALYMLFFMPINALFPLMSMKYFGGTTYHASLVEIVFAAGMLVGGLVLGVWGGFKNRVLSLAASILLMGVSLIVSGLLPVKGFAVFVLCSTLMGFSAPFYSGVQTALFQEKISPEYLGRVFALLGSVVSVAMPLGLVLSALFADTLGVNRWFLISGILITGIAVLPALMPGLRNLDRQEDKTA</sequence>
<keyword evidence="5 7" id="KW-1133">Transmembrane helix</keyword>
<evidence type="ECO:0000256" key="2">
    <source>
        <dbReference type="ARBA" id="ARBA00022448"/>
    </source>
</evidence>
<dbReference type="CDD" id="cd06173">
    <property type="entry name" value="MFS_MefA_like"/>
    <property type="match status" value="1"/>
</dbReference>
<dbReference type="PANTHER" id="PTHR23513">
    <property type="entry name" value="INTEGRAL MEMBRANE EFFLUX PROTEIN-RELATED"/>
    <property type="match status" value="1"/>
</dbReference>
<dbReference type="PANTHER" id="PTHR23513:SF6">
    <property type="entry name" value="MAJOR FACILITATOR SUPERFAMILY ASSOCIATED DOMAIN-CONTAINING PROTEIN"/>
    <property type="match status" value="1"/>
</dbReference>
<feature type="domain" description="Major facilitator superfamily (MFS) profile" evidence="8">
    <location>
        <begin position="11"/>
        <end position="401"/>
    </location>
</feature>
<reference evidence="9" key="1">
    <citation type="submission" date="2014-07" db="EMBL/GenBank/DDBJ databases">
        <authorList>
            <person name="Hornung V.Bastian."/>
        </authorList>
    </citation>
    <scope>NUCLEOTIDE SEQUENCE</scope>
    <source>
        <strain evidence="9">PCE-S</strain>
    </source>
</reference>
<feature type="transmembrane region" description="Helical" evidence="7">
    <location>
        <begin position="348"/>
        <end position="370"/>
    </location>
</feature>
<dbReference type="RefSeq" id="WP_208925510.1">
    <property type="nucleotide sequence ID" value="NZ_LK996017.1"/>
</dbReference>
<evidence type="ECO:0000256" key="6">
    <source>
        <dbReference type="ARBA" id="ARBA00023136"/>
    </source>
</evidence>
<dbReference type="AlphaFoldDB" id="A0A098AZ92"/>
<keyword evidence="3" id="KW-1003">Cell membrane</keyword>
<feature type="transmembrane region" description="Helical" evidence="7">
    <location>
        <begin position="255"/>
        <end position="279"/>
    </location>
</feature>
<evidence type="ECO:0000256" key="1">
    <source>
        <dbReference type="ARBA" id="ARBA00004651"/>
    </source>
</evidence>
<feature type="transmembrane region" description="Helical" evidence="7">
    <location>
        <begin position="12"/>
        <end position="38"/>
    </location>
</feature>
<dbReference type="Pfam" id="PF07690">
    <property type="entry name" value="MFS_1"/>
    <property type="match status" value="1"/>
</dbReference>
<dbReference type="InterPro" id="IPR020846">
    <property type="entry name" value="MFS_dom"/>
</dbReference>
<proteinExistence type="predicted"/>
<dbReference type="PROSITE" id="PS50850">
    <property type="entry name" value="MFS"/>
    <property type="match status" value="1"/>
</dbReference>
<dbReference type="EMBL" id="LK996017">
    <property type="protein sequence ID" value="CDX01435.1"/>
    <property type="molecule type" value="Genomic_DNA"/>
</dbReference>
<evidence type="ECO:0000259" key="8">
    <source>
        <dbReference type="PROSITE" id="PS50850"/>
    </source>
</evidence>
<protein>
    <submittedName>
        <fullName evidence="9">Macrolide efflux protein A</fullName>
    </submittedName>
</protein>
<dbReference type="InterPro" id="IPR004751">
    <property type="entry name" value="Drug_antiport"/>
</dbReference>
<keyword evidence="6 7" id="KW-0472">Membrane</keyword>
<evidence type="ECO:0000256" key="3">
    <source>
        <dbReference type="ARBA" id="ARBA00022475"/>
    </source>
</evidence>
<feature type="transmembrane region" description="Helical" evidence="7">
    <location>
        <begin position="312"/>
        <end position="336"/>
    </location>
</feature>
<keyword evidence="4 7" id="KW-0812">Transmembrane</keyword>
<keyword evidence="2" id="KW-0813">Transport</keyword>
<accession>A0A098AZ92</accession>
<feature type="transmembrane region" description="Helical" evidence="7">
    <location>
        <begin position="286"/>
        <end position="306"/>
    </location>
</feature>
<dbReference type="GO" id="GO:0005886">
    <property type="term" value="C:plasma membrane"/>
    <property type="evidence" value="ECO:0007669"/>
    <property type="project" value="UniProtKB-SubCell"/>
</dbReference>
<evidence type="ECO:0000256" key="4">
    <source>
        <dbReference type="ARBA" id="ARBA00022692"/>
    </source>
</evidence>
<organism evidence="9">
    <name type="scientific">Desulfitobacterium hafniense</name>
    <name type="common">Desulfitobacterium frappieri</name>
    <dbReference type="NCBI Taxonomy" id="49338"/>
    <lineage>
        <taxon>Bacteria</taxon>
        <taxon>Bacillati</taxon>
        <taxon>Bacillota</taxon>
        <taxon>Clostridia</taxon>
        <taxon>Eubacteriales</taxon>
        <taxon>Desulfitobacteriaceae</taxon>
        <taxon>Desulfitobacterium</taxon>
    </lineage>
</organism>
<evidence type="ECO:0000256" key="5">
    <source>
        <dbReference type="ARBA" id="ARBA00022989"/>
    </source>
</evidence>
<dbReference type="SUPFAM" id="SSF103473">
    <property type="entry name" value="MFS general substrate transporter"/>
    <property type="match status" value="1"/>
</dbReference>